<evidence type="ECO:0000313" key="3">
    <source>
        <dbReference type="EMBL" id="SHO77025.1"/>
    </source>
</evidence>
<name>A0A1M8A3L6_MALS4</name>
<evidence type="ECO:0000313" key="4">
    <source>
        <dbReference type="Proteomes" id="UP000186303"/>
    </source>
</evidence>
<gene>
    <name evidence="3" type="ORF">MSYG_1365</name>
</gene>
<dbReference type="PANTHER" id="PTHR11736">
    <property type="entry name" value="MELANOMA-ASSOCIATED ANTIGEN MAGE ANTIGEN"/>
    <property type="match status" value="1"/>
</dbReference>
<dbReference type="Gene3D" id="1.10.10.1210">
    <property type="entry name" value="MAGE homology domain, winged helix WH2 motif"/>
    <property type="match status" value="1"/>
</dbReference>
<dbReference type="GO" id="GO:0006281">
    <property type="term" value="P:DNA repair"/>
    <property type="evidence" value="ECO:0007669"/>
    <property type="project" value="TreeGrafter"/>
</dbReference>
<dbReference type="STRING" id="1230383.A0A1M8A3L6"/>
<feature type="domain" description="MAGE" evidence="2">
    <location>
        <begin position="57"/>
        <end position="331"/>
    </location>
</feature>
<dbReference type="Pfam" id="PF01454">
    <property type="entry name" value="MAGE"/>
    <property type="match status" value="1"/>
</dbReference>
<dbReference type="EMBL" id="LT671822">
    <property type="protein sequence ID" value="SHO77025.1"/>
    <property type="molecule type" value="Genomic_DNA"/>
</dbReference>
<dbReference type="InterPro" id="IPR002190">
    <property type="entry name" value="MHD_dom"/>
</dbReference>
<dbReference type="InterPro" id="IPR041899">
    <property type="entry name" value="MAGE_WH2"/>
</dbReference>
<dbReference type="AlphaFoldDB" id="A0A1M8A3L6"/>
<dbReference type="Gene3D" id="1.10.10.1200">
    <property type="entry name" value="MAGE homology domain, winged helix WH1 motif"/>
    <property type="match status" value="1"/>
</dbReference>
<dbReference type="GO" id="GO:0005634">
    <property type="term" value="C:nucleus"/>
    <property type="evidence" value="ECO:0007669"/>
    <property type="project" value="TreeGrafter"/>
</dbReference>
<feature type="region of interest" description="Disordered" evidence="1">
    <location>
        <begin position="1"/>
        <end position="25"/>
    </location>
</feature>
<dbReference type="SMART" id="SM01373">
    <property type="entry name" value="MAGE"/>
    <property type="match status" value="1"/>
</dbReference>
<keyword evidence="4" id="KW-1185">Reference proteome</keyword>
<dbReference type="PROSITE" id="PS50838">
    <property type="entry name" value="MAGE"/>
    <property type="match status" value="1"/>
</dbReference>
<dbReference type="PANTHER" id="PTHR11736:SF14">
    <property type="entry name" value="NSE3 HOMOLOG, SMC5-SMC6 COMPLEX COMPONENT"/>
    <property type="match status" value="1"/>
</dbReference>
<dbReference type="Proteomes" id="UP000186303">
    <property type="component" value="Chromosome 2"/>
</dbReference>
<organism evidence="3 4">
    <name type="scientific">Malassezia sympodialis (strain ATCC 42132)</name>
    <name type="common">Atopic eczema-associated yeast</name>
    <dbReference type="NCBI Taxonomy" id="1230383"/>
    <lineage>
        <taxon>Eukaryota</taxon>
        <taxon>Fungi</taxon>
        <taxon>Dikarya</taxon>
        <taxon>Basidiomycota</taxon>
        <taxon>Ustilaginomycotina</taxon>
        <taxon>Malasseziomycetes</taxon>
        <taxon>Malasseziales</taxon>
        <taxon>Malasseziaceae</taxon>
        <taxon>Malassezia</taxon>
    </lineage>
</organism>
<evidence type="ECO:0000259" key="2">
    <source>
        <dbReference type="PROSITE" id="PS50838"/>
    </source>
</evidence>
<feature type="compositionally biased region" description="Low complexity" evidence="1">
    <location>
        <begin position="13"/>
        <end position="25"/>
    </location>
</feature>
<dbReference type="InterPro" id="IPR037445">
    <property type="entry name" value="MAGE"/>
</dbReference>
<dbReference type="VEuPathDB" id="FungiDB:MSYG_1365"/>
<dbReference type="OMA" id="DANDAWI"/>
<dbReference type="OrthoDB" id="205198at2759"/>
<reference evidence="4" key="1">
    <citation type="journal article" date="2017" name="Nucleic Acids Res.">
        <title>Proteogenomics produces comprehensive and highly accurate protein-coding gene annotation in a complete genome assembly of Malassezia sympodialis.</title>
        <authorList>
            <person name="Zhu Y."/>
            <person name="Engstroem P.G."/>
            <person name="Tellgren-Roth C."/>
            <person name="Baudo C.D."/>
            <person name="Kennell J.C."/>
            <person name="Sun S."/>
            <person name="Billmyre R.B."/>
            <person name="Schroeder M.S."/>
            <person name="Andersson A."/>
            <person name="Holm T."/>
            <person name="Sigurgeirsson B."/>
            <person name="Wu G."/>
            <person name="Sankaranarayanan S.R."/>
            <person name="Siddharthan R."/>
            <person name="Sanyal K."/>
            <person name="Lundeberg J."/>
            <person name="Nystedt B."/>
            <person name="Boekhout T."/>
            <person name="Dawson T.L. Jr."/>
            <person name="Heitman J."/>
            <person name="Scheynius A."/>
            <person name="Lehtioe J."/>
        </authorList>
    </citation>
    <scope>NUCLEOTIDE SEQUENCE [LARGE SCALE GENOMIC DNA]</scope>
    <source>
        <strain evidence="4">ATCC 42132</strain>
    </source>
</reference>
<sequence length="346" mass="38156">MQHDDRGLRPGTSISENSASASSENEWINEITGSSETSATFSSGARAAALQLGQASVVRKANDLVRLALFSEYRRSSVRRDAIMKRAVGKEAGRAFPIIFATAQNTLRSTFGFELVEMRPKGAENPLLKEQAVELDKRSSNKRQRVNEILDSRKSSSTSAQAYFLRSILPASVRQVLSSSSQDNSSSLVDWSTNTGELGSMGLLYIILSLILLSGRRASEAHLRSCLAQLSLSMDRPLPASLQTKSHYTQEASLEIRRGPQEATLDTFFAQLQRQGYLEKIRVPSDASSPTYEWRWGARAELEVGEKSIANFVMDLYSDGAKSESESIKNELLKRVERAVGTPLVE</sequence>
<proteinExistence type="predicted"/>
<evidence type="ECO:0000256" key="1">
    <source>
        <dbReference type="SAM" id="MobiDB-lite"/>
    </source>
</evidence>
<dbReference type="InterPro" id="IPR041898">
    <property type="entry name" value="MAGE_WH1"/>
</dbReference>
<accession>A0A1M8A3L6</accession>
<protein>
    <recommendedName>
        <fullName evidence="2">MAGE domain-containing protein</fullName>
    </recommendedName>
</protein>